<dbReference type="EMBL" id="CAJVQC010013008">
    <property type="protein sequence ID" value="CAG8643903.1"/>
    <property type="molecule type" value="Genomic_DNA"/>
</dbReference>
<dbReference type="Proteomes" id="UP000789920">
    <property type="component" value="Unassembled WGS sequence"/>
</dbReference>
<proteinExistence type="predicted"/>
<name>A0ACA9N9R9_9GLOM</name>
<organism evidence="1 2">
    <name type="scientific">Racocetra persica</name>
    <dbReference type="NCBI Taxonomy" id="160502"/>
    <lineage>
        <taxon>Eukaryota</taxon>
        <taxon>Fungi</taxon>
        <taxon>Fungi incertae sedis</taxon>
        <taxon>Mucoromycota</taxon>
        <taxon>Glomeromycotina</taxon>
        <taxon>Glomeromycetes</taxon>
        <taxon>Diversisporales</taxon>
        <taxon>Gigasporaceae</taxon>
        <taxon>Racocetra</taxon>
    </lineage>
</organism>
<comment type="caution">
    <text evidence="1">The sequence shown here is derived from an EMBL/GenBank/DDBJ whole genome shotgun (WGS) entry which is preliminary data.</text>
</comment>
<evidence type="ECO:0000313" key="2">
    <source>
        <dbReference type="Proteomes" id="UP000789920"/>
    </source>
</evidence>
<protein>
    <submittedName>
        <fullName evidence="1">29992_t:CDS:1</fullName>
    </submittedName>
</protein>
<accession>A0ACA9N9R9</accession>
<reference evidence="1" key="1">
    <citation type="submission" date="2021-06" db="EMBL/GenBank/DDBJ databases">
        <authorList>
            <person name="Kallberg Y."/>
            <person name="Tangrot J."/>
            <person name="Rosling A."/>
        </authorList>
    </citation>
    <scope>NUCLEOTIDE SEQUENCE</scope>
    <source>
        <strain evidence="1">MA461A</strain>
    </source>
</reference>
<keyword evidence="2" id="KW-1185">Reference proteome</keyword>
<sequence length="129" mass="15204">MSVNNEAPKTYRYLNCSTISKILKNCELYKDIKEKSGAENQFRHKSVKFPELELAMRTWVQQIITANIPLSDYLLREKGIKFARILGIKEEDLSFLSSWVTKFKRRNQLCRITTHRESENAPFKSLLEF</sequence>
<evidence type="ECO:0000313" key="1">
    <source>
        <dbReference type="EMBL" id="CAG8643903.1"/>
    </source>
</evidence>
<gene>
    <name evidence="1" type="ORF">RPERSI_LOCUS7590</name>
</gene>